<dbReference type="PANTHER" id="PTHR40036:SF1">
    <property type="entry name" value="MACROCIN O-METHYLTRANSFERASE"/>
    <property type="match status" value="1"/>
</dbReference>
<reference evidence="1 2" key="1">
    <citation type="submission" date="2017-01" db="EMBL/GenBank/DDBJ databases">
        <authorList>
            <person name="Mah S.A."/>
            <person name="Swanson W.J."/>
            <person name="Moy G.W."/>
            <person name="Vacquier V.D."/>
        </authorList>
    </citation>
    <scope>NUCLEOTIDE SEQUENCE [LARGE SCALE GENOMIC DNA]</scope>
    <source>
        <strain evidence="1 2">RU36E</strain>
    </source>
</reference>
<accession>A0A1N6RRN6</accession>
<protein>
    <submittedName>
        <fullName evidence="1">Macrocin-O-methyltransferase (TylF)</fullName>
    </submittedName>
</protein>
<dbReference type="InterPro" id="IPR008884">
    <property type="entry name" value="TylF_MeTrfase"/>
</dbReference>
<dbReference type="RefSeq" id="WP_076426122.1">
    <property type="nucleotide sequence ID" value="NZ_FTMP01000003.1"/>
</dbReference>
<sequence length="257" mass="28807">MAIDWLARMRFMFNKATARIDSRLNLDDIERYWNYPRAGDPFLEAYQESRRLTGSTDDLAKQMRFHTLMQAVDRLASGRVVGDVAECGCWHGHSSHMIARALSASDWAGRFLIFDSFEGGLSDKGVQDRAQQGDTDPDETHRQKQLFASDPQAVAAVLRPFDFVDLHKGWIPEVFAEVEGLEARRFALVHLDVDLYAPTLASLRFFAPRMNRGGIIVVDDYASSHFPGATSAVDEFIVEHPPELALAGQTGGMILLY</sequence>
<dbReference type="GO" id="GO:0032259">
    <property type="term" value="P:methylation"/>
    <property type="evidence" value="ECO:0007669"/>
    <property type="project" value="UniProtKB-KW"/>
</dbReference>
<dbReference type="Gene3D" id="3.40.50.150">
    <property type="entry name" value="Vaccinia Virus protein VP39"/>
    <property type="match status" value="1"/>
</dbReference>
<dbReference type="EMBL" id="FTMP01000003">
    <property type="protein sequence ID" value="SIQ31396.1"/>
    <property type="molecule type" value="Genomic_DNA"/>
</dbReference>
<proteinExistence type="predicted"/>
<dbReference type="InterPro" id="IPR029063">
    <property type="entry name" value="SAM-dependent_MTases_sf"/>
</dbReference>
<dbReference type="GO" id="GO:0008168">
    <property type="term" value="F:methyltransferase activity"/>
    <property type="evidence" value="ECO:0007669"/>
    <property type="project" value="UniProtKB-KW"/>
</dbReference>
<evidence type="ECO:0000313" key="2">
    <source>
        <dbReference type="Proteomes" id="UP000185841"/>
    </source>
</evidence>
<gene>
    <name evidence="1" type="ORF">SAMN05878282_103136</name>
</gene>
<dbReference type="AlphaFoldDB" id="A0A1N6RRN6"/>
<keyword evidence="1" id="KW-0489">Methyltransferase</keyword>
<name>A0A1N6RRN6_AQUAC</name>
<dbReference type="PANTHER" id="PTHR40036">
    <property type="entry name" value="MACROCIN O-METHYLTRANSFERASE"/>
    <property type="match status" value="1"/>
</dbReference>
<dbReference type="Proteomes" id="UP000185841">
    <property type="component" value="Unassembled WGS sequence"/>
</dbReference>
<organism evidence="1 2">
    <name type="scientific">Aquipseudomonas alcaligenes</name>
    <name type="common">Pseudomonas alcaligenes</name>
    <dbReference type="NCBI Taxonomy" id="43263"/>
    <lineage>
        <taxon>Bacteria</taxon>
        <taxon>Pseudomonadati</taxon>
        <taxon>Pseudomonadota</taxon>
        <taxon>Gammaproteobacteria</taxon>
        <taxon>Pseudomonadales</taxon>
        <taxon>Pseudomonadaceae</taxon>
        <taxon>Aquipseudomonas</taxon>
    </lineage>
</organism>
<dbReference type="SUPFAM" id="SSF53335">
    <property type="entry name" value="S-adenosyl-L-methionine-dependent methyltransferases"/>
    <property type="match status" value="1"/>
</dbReference>
<keyword evidence="1" id="KW-0808">Transferase</keyword>
<evidence type="ECO:0000313" key="1">
    <source>
        <dbReference type="EMBL" id="SIQ31396.1"/>
    </source>
</evidence>
<dbReference type="Pfam" id="PF05711">
    <property type="entry name" value="TylF"/>
    <property type="match status" value="1"/>
</dbReference>